<dbReference type="InterPro" id="IPR048011">
    <property type="entry name" value="NTP-PPase_MazG-like_C"/>
</dbReference>
<dbReference type="PANTHER" id="PTHR30522">
    <property type="entry name" value="NUCLEOSIDE TRIPHOSPHATE PYROPHOSPHOHYDROLASE"/>
    <property type="match status" value="1"/>
</dbReference>
<dbReference type="FunFam" id="1.10.287.1080:FF:000003">
    <property type="entry name" value="Nucleoside triphosphate pyrophosphohydrolase"/>
    <property type="match status" value="1"/>
</dbReference>
<dbReference type="Pfam" id="PF03819">
    <property type="entry name" value="MazG"/>
    <property type="match status" value="2"/>
</dbReference>
<dbReference type="InterPro" id="IPR011551">
    <property type="entry name" value="NTP_PyrPHydrolase_MazG"/>
</dbReference>
<dbReference type="OrthoDB" id="9808939at2"/>
<dbReference type="FunFam" id="1.10.287.1080:FF:000001">
    <property type="entry name" value="Nucleoside triphosphate pyrophosphohydrolase"/>
    <property type="match status" value="1"/>
</dbReference>
<dbReference type="GO" id="GO:0046081">
    <property type="term" value="P:dUTP catabolic process"/>
    <property type="evidence" value="ECO:0007669"/>
    <property type="project" value="TreeGrafter"/>
</dbReference>
<dbReference type="CDD" id="cd11528">
    <property type="entry name" value="NTP-PPase_MazG_Nterm"/>
    <property type="match status" value="1"/>
</dbReference>
<feature type="domain" description="NTP pyrophosphohydrolase MazG-like" evidence="5">
    <location>
        <begin position="167"/>
        <end position="224"/>
    </location>
</feature>
<dbReference type="GO" id="GO:0006203">
    <property type="term" value="P:dGTP catabolic process"/>
    <property type="evidence" value="ECO:0007669"/>
    <property type="project" value="TreeGrafter"/>
</dbReference>
<dbReference type="EC" id="3.6.1.8" evidence="3"/>
<dbReference type="GO" id="GO:0046061">
    <property type="term" value="P:dATP catabolic process"/>
    <property type="evidence" value="ECO:0007669"/>
    <property type="project" value="TreeGrafter"/>
</dbReference>
<evidence type="ECO:0000313" key="7">
    <source>
        <dbReference type="Proteomes" id="UP000488936"/>
    </source>
</evidence>
<dbReference type="GO" id="GO:0047693">
    <property type="term" value="F:ATP diphosphatase activity"/>
    <property type="evidence" value="ECO:0007669"/>
    <property type="project" value="UniProtKB-EC"/>
</dbReference>
<dbReference type="GO" id="GO:0046047">
    <property type="term" value="P:TTP catabolic process"/>
    <property type="evidence" value="ECO:0007669"/>
    <property type="project" value="TreeGrafter"/>
</dbReference>
<dbReference type="NCBIfam" id="TIGR00444">
    <property type="entry name" value="mazG"/>
    <property type="match status" value="1"/>
</dbReference>
<dbReference type="Gene3D" id="1.10.287.1080">
    <property type="entry name" value="MazG-like"/>
    <property type="match status" value="2"/>
</dbReference>
<dbReference type="GO" id="GO:0046052">
    <property type="term" value="P:UTP catabolic process"/>
    <property type="evidence" value="ECO:0007669"/>
    <property type="project" value="TreeGrafter"/>
</dbReference>
<evidence type="ECO:0000256" key="4">
    <source>
        <dbReference type="ARBA" id="ARBA00074799"/>
    </source>
</evidence>
<dbReference type="EMBL" id="WMJY01000001">
    <property type="protein sequence ID" value="MTH28386.1"/>
    <property type="molecule type" value="Genomic_DNA"/>
</dbReference>
<keyword evidence="7" id="KW-1185">Reference proteome</keyword>
<dbReference type="RefSeq" id="WP_155034376.1">
    <property type="nucleotide sequence ID" value="NZ_JAYMMG010000024.1"/>
</dbReference>
<reference evidence="6 7" key="1">
    <citation type="journal article" date="2006" name="Int. J. Syst. Evol. Microbiol.">
        <title>Myroides pelagicus sp. nov., isolated from seawater in Thailand.</title>
        <authorList>
            <person name="Yoon J."/>
            <person name="Maneerat S."/>
            <person name="Kawai F."/>
            <person name="Yokota A."/>
        </authorList>
    </citation>
    <scope>NUCLEOTIDE SEQUENCE [LARGE SCALE GENOMIC DNA]</scope>
    <source>
        <strain evidence="6 7">SM1T</strain>
    </source>
</reference>
<dbReference type="InterPro" id="IPR004518">
    <property type="entry name" value="MazG-like_dom"/>
</dbReference>
<name>A0A7K1GHH9_9FLAO</name>
<proteinExistence type="inferred from homology"/>
<organism evidence="6 7">
    <name type="scientific">Myroides pelagicus</name>
    <dbReference type="NCBI Taxonomy" id="270914"/>
    <lineage>
        <taxon>Bacteria</taxon>
        <taxon>Pseudomonadati</taxon>
        <taxon>Bacteroidota</taxon>
        <taxon>Flavobacteriia</taxon>
        <taxon>Flavobacteriales</taxon>
        <taxon>Flavobacteriaceae</taxon>
        <taxon>Myroides</taxon>
    </lineage>
</organism>
<dbReference type="GO" id="GO:0006950">
    <property type="term" value="P:response to stress"/>
    <property type="evidence" value="ECO:0007669"/>
    <property type="project" value="UniProtKB-ARBA"/>
</dbReference>
<evidence type="ECO:0000313" key="6">
    <source>
        <dbReference type="EMBL" id="MTH28386.1"/>
    </source>
</evidence>
<dbReference type="Proteomes" id="UP000488936">
    <property type="component" value="Unassembled WGS sequence"/>
</dbReference>
<evidence type="ECO:0000256" key="1">
    <source>
        <dbReference type="ARBA" id="ARBA00052141"/>
    </source>
</evidence>
<comment type="catalytic activity">
    <reaction evidence="1">
        <text>ATP + H2O = AMP + diphosphate + H(+)</text>
        <dbReference type="Rhea" id="RHEA:14245"/>
        <dbReference type="ChEBI" id="CHEBI:15377"/>
        <dbReference type="ChEBI" id="CHEBI:15378"/>
        <dbReference type="ChEBI" id="CHEBI:30616"/>
        <dbReference type="ChEBI" id="CHEBI:33019"/>
        <dbReference type="ChEBI" id="CHEBI:456215"/>
        <dbReference type="EC" id="3.6.1.8"/>
    </reaction>
</comment>
<evidence type="ECO:0000259" key="5">
    <source>
        <dbReference type="Pfam" id="PF03819"/>
    </source>
</evidence>
<evidence type="ECO:0000256" key="2">
    <source>
        <dbReference type="ARBA" id="ARBA00061115"/>
    </source>
</evidence>
<evidence type="ECO:0000256" key="3">
    <source>
        <dbReference type="ARBA" id="ARBA00066372"/>
    </source>
</evidence>
<dbReference type="AlphaFoldDB" id="A0A7K1GHH9"/>
<keyword evidence="6" id="KW-0378">Hydrolase</keyword>
<dbReference type="PANTHER" id="PTHR30522:SF0">
    <property type="entry name" value="NUCLEOSIDE TRIPHOSPHATE PYROPHOSPHOHYDROLASE"/>
    <property type="match status" value="1"/>
</dbReference>
<gene>
    <name evidence="6" type="primary">mazG</name>
    <name evidence="6" type="ORF">GJV77_00395</name>
</gene>
<dbReference type="GO" id="GO:0046076">
    <property type="term" value="P:dTTP catabolic process"/>
    <property type="evidence" value="ECO:0007669"/>
    <property type="project" value="TreeGrafter"/>
</dbReference>
<comment type="caution">
    <text evidence="6">The sequence shown here is derived from an EMBL/GenBank/DDBJ whole genome shotgun (WGS) entry which is preliminary data.</text>
</comment>
<feature type="domain" description="NTP pyrophosphohydrolase MazG-like" evidence="5">
    <location>
        <begin position="31"/>
        <end position="103"/>
    </location>
</feature>
<dbReference type="CDD" id="cd11529">
    <property type="entry name" value="NTP-PPase_MazG_Cterm"/>
    <property type="match status" value="1"/>
</dbReference>
<sequence length="259" mass="29971">MHTREEQLTAIDRLLTIMDELRVKCPWDAKQTFESLRNLTVEEVYELADSIDQQDNEELKKELGDVLMHIVFYAKIGSEQSLFDIKTIADAVSDKLIYRHPHIYGDVQVEDEEEVKANWEKLKLKEGNKSVLGGVPKGLPALIKAYRIQDKASGVGFDWDNKEDVWAKFKEEIEEFKVEEVKDDKELMEEEFGDMLFSLINYARFVKLDPEKALARANNKFINRFQGVEQMAVQAGKSIADLSVEEMNEYWDKVKLASK</sequence>
<dbReference type="SUPFAM" id="SSF101386">
    <property type="entry name" value="all-alpha NTP pyrophosphatases"/>
    <property type="match status" value="2"/>
</dbReference>
<dbReference type="InterPro" id="IPR048015">
    <property type="entry name" value="NTP-PPase_MazG-like_N"/>
</dbReference>
<accession>A0A7K1GHH9</accession>
<dbReference type="NCBIfam" id="NF007113">
    <property type="entry name" value="PRK09562.1"/>
    <property type="match status" value="1"/>
</dbReference>
<protein>
    <recommendedName>
        <fullName evidence="4">Nucleoside triphosphate pyrophosphohydrolase</fullName>
        <ecNumber evidence="3">3.6.1.8</ecNumber>
    </recommendedName>
</protein>
<comment type="similarity">
    <text evidence="2">Belongs to the nucleoside triphosphate pyrophosphohydrolase family.</text>
</comment>